<evidence type="ECO:0000313" key="3">
    <source>
        <dbReference type="EMBL" id="PDO11378.1"/>
    </source>
</evidence>
<dbReference type="Pfam" id="PF07833">
    <property type="entry name" value="Cu_amine_oxidN1"/>
    <property type="match status" value="1"/>
</dbReference>
<dbReference type="Proteomes" id="UP000243688">
    <property type="component" value="Unassembled WGS sequence"/>
</dbReference>
<dbReference type="AlphaFoldDB" id="A0A2A6E240"/>
<gene>
    <name evidence="3" type="ORF">BLM47_02670</name>
</gene>
<organism evidence="3 4">
    <name type="scientific">Candidatus Reconcilbacillus cellulovorans</name>
    <dbReference type="NCBI Taxonomy" id="1906605"/>
    <lineage>
        <taxon>Bacteria</taxon>
        <taxon>Bacillati</taxon>
        <taxon>Bacillota</taxon>
        <taxon>Bacilli</taxon>
        <taxon>Bacillales</taxon>
        <taxon>Paenibacillaceae</taxon>
        <taxon>Candidatus Reconcilbacillus</taxon>
    </lineage>
</organism>
<accession>A0A2A6E240</accession>
<comment type="caution">
    <text evidence="3">The sequence shown here is derived from an EMBL/GenBank/DDBJ whole genome shotgun (WGS) entry which is preliminary data.</text>
</comment>
<dbReference type="Gene3D" id="3.30.457.10">
    <property type="entry name" value="Copper amine oxidase-like, N-terminal domain"/>
    <property type="match status" value="1"/>
</dbReference>
<reference evidence="3 4" key="1">
    <citation type="submission" date="2016-12" db="EMBL/GenBank/DDBJ databases">
        <title>Candidatus Reconcilibacillus cellulovorans genome.</title>
        <authorList>
            <person name="Kolinko S."/>
            <person name="Wu Y.-W."/>
            <person name="Tachea F."/>
            <person name="Denzel E."/>
            <person name="Hiras J."/>
            <person name="Baecker N."/>
            <person name="Chan L.J."/>
            <person name="Eichorst S.A."/>
            <person name="Frey D."/>
            <person name="Adams P.D."/>
            <person name="Pray T."/>
            <person name="Tanjore D."/>
            <person name="Petzold C.J."/>
            <person name="Gladden J.M."/>
            <person name="Simmons B.A."/>
            <person name="Singer S.W."/>
        </authorList>
    </citation>
    <scope>NUCLEOTIDE SEQUENCE [LARGE SCALE GENOMIC DNA]</scope>
    <source>
        <strain evidence="3">JTherm</strain>
    </source>
</reference>
<protein>
    <recommendedName>
        <fullName evidence="2">Copper amine oxidase-like N-terminal domain-containing protein</fullName>
    </recommendedName>
</protein>
<dbReference type="InterPro" id="IPR012854">
    <property type="entry name" value="Cu_amine_oxidase-like_N"/>
</dbReference>
<evidence type="ECO:0000313" key="4">
    <source>
        <dbReference type="Proteomes" id="UP000243688"/>
    </source>
</evidence>
<dbReference type="EMBL" id="MOXJ01000003">
    <property type="protein sequence ID" value="PDO11378.1"/>
    <property type="molecule type" value="Genomic_DNA"/>
</dbReference>
<evidence type="ECO:0000256" key="1">
    <source>
        <dbReference type="SAM" id="SignalP"/>
    </source>
</evidence>
<sequence>MRKTLSLALSLVLAAIAVAAPVAADDPAGSPATSATDSSAEQRYVSEYNRLLQLLNAQPVDLNQVKQTYETSFRAAVKARKPQIDEEVSVVLNAGLQGQATAGQVKQALDKGLQWFFYEEINALVGQAATALQNGDTAAAKTALARAETLFDGTIYVTAGKRDQNFSTLTQNVLKNVALPGLKQAIDKRDTTEFGVFRQYFQKTMMKVFVLGTMRYGAVVETDYKAGNTDAVKEHIVEGYFFFMPIYQYFSTGSVEAADAIRAAFGSGDGSKVKKADIDRWLARAIAGKINAYANATLDTDLAKGDLSRAKIHAAEGNAFLSQLEVIVKERLGAQAYAELEQHAEQYYAAVAAADAKEARAHAYAILSRVADIAGVRMTVGAAGLRVDGKDVSSSDIASYVDPTSGRTLASVRLVSEALGATVDWNTQAGRVTATKNGKTVAFSIGSRDIIVDGKKLENVSLDQPPVVRDNRLYIPLRALAEQLDGKVFWHDGNIVIHY</sequence>
<feature type="chain" id="PRO_5012901883" description="Copper amine oxidase-like N-terminal domain-containing protein" evidence="1">
    <location>
        <begin position="25"/>
        <end position="499"/>
    </location>
</feature>
<dbReference type="SUPFAM" id="SSF55383">
    <property type="entry name" value="Copper amine oxidase, domain N"/>
    <property type="match status" value="1"/>
</dbReference>
<feature type="domain" description="Copper amine oxidase-like N-terminal" evidence="2">
    <location>
        <begin position="387"/>
        <end position="496"/>
    </location>
</feature>
<name>A0A2A6E240_9BACL</name>
<keyword evidence="1" id="KW-0732">Signal</keyword>
<dbReference type="InterPro" id="IPR036582">
    <property type="entry name" value="Mao_N_sf"/>
</dbReference>
<evidence type="ECO:0000259" key="2">
    <source>
        <dbReference type="Pfam" id="PF07833"/>
    </source>
</evidence>
<feature type="signal peptide" evidence="1">
    <location>
        <begin position="1"/>
        <end position="24"/>
    </location>
</feature>
<proteinExistence type="predicted"/>